<accession>A0AAV7NVX9</accession>
<gene>
    <name evidence="1" type="ORF">NDU88_005678</name>
</gene>
<sequence length="135" mass="14659">MCPSFSGFRTHHVRAPALGTPASASSGRYPLVRDARRSGPLWLSQVGAFTIRAAPARLTTPCTALRVNESSRSLCWLSRTQDPPPIPIRRLDPGLCPQCRLGHRCRISSAVATSQCSYVRGGASRVLFTGLGVRW</sequence>
<dbReference type="Proteomes" id="UP001066276">
    <property type="component" value="Chromosome 8"/>
</dbReference>
<name>A0AAV7NVX9_PLEWA</name>
<evidence type="ECO:0000313" key="1">
    <source>
        <dbReference type="EMBL" id="KAJ1117478.1"/>
    </source>
</evidence>
<proteinExistence type="predicted"/>
<reference evidence="1" key="1">
    <citation type="journal article" date="2022" name="bioRxiv">
        <title>Sequencing and chromosome-scale assembly of the giantPleurodeles waltlgenome.</title>
        <authorList>
            <person name="Brown T."/>
            <person name="Elewa A."/>
            <person name="Iarovenko S."/>
            <person name="Subramanian E."/>
            <person name="Araus A.J."/>
            <person name="Petzold A."/>
            <person name="Susuki M."/>
            <person name="Suzuki K.-i.T."/>
            <person name="Hayashi T."/>
            <person name="Toyoda A."/>
            <person name="Oliveira C."/>
            <person name="Osipova E."/>
            <person name="Leigh N.D."/>
            <person name="Simon A."/>
            <person name="Yun M.H."/>
        </authorList>
    </citation>
    <scope>NUCLEOTIDE SEQUENCE</scope>
    <source>
        <strain evidence="1">20211129_DDA</strain>
        <tissue evidence="1">Liver</tissue>
    </source>
</reference>
<keyword evidence="2" id="KW-1185">Reference proteome</keyword>
<comment type="caution">
    <text evidence="1">The sequence shown here is derived from an EMBL/GenBank/DDBJ whole genome shotgun (WGS) entry which is preliminary data.</text>
</comment>
<protein>
    <submittedName>
        <fullName evidence="1">Uncharacterized protein</fullName>
    </submittedName>
</protein>
<evidence type="ECO:0000313" key="2">
    <source>
        <dbReference type="Proteomes" id="UP001066276"/>
    </source>
</evidence>
<dbReference type="EMBL" id="JANPWB010000012">
    <property type="protein sequence ID" value="KAJ1117478.1"/>
    <property type="molecule type" value="Genomic_DNA"/>
</dbReference>
<organism evidence="1 2">
    <name type="scientific">Pleurodeles waltl</name>
    <name type="common">Iberian ribbed newt</name>
    <dbReference type="NCBI Taxonomy" id="8319"/>
    <lineage>
        <taxon>Eukaryota</taxon>
        <taxon>Metazoa</taxon>
        <taxon>Chordata</taxon>
        <taxon>Craniata</taxon>
        <taxon>Vertebrata</taxon>
        <taxon>Euteleostomi</taxon>
        <taxon>Amphibia</taxon>
        <taxon>Batrachia</taxon>
        <taxon>Caudata</taxon>
        <taxon>Salamandroidea</taxon>
        <taxon>Salamandridae</taxon>
        <taxon>Pleurodelinae</taxon>
        <taxon>Pleurodeles</taxon>
    </lineage>
</organism>
<dbReference type="AlphaFoldDB" id="A0AAV7NVX9"/>